<feature type="compositionally biased region" description="Polar residues" evidence="5">
    <location>
        <begin position="135"/>
        <end position="151"/>
    </location>
</feature>
<keyword evidence="1 2" id="KW-0663">Pyridoxal phosphate</keyword>
<dbReference type="PANTHER" id="PTHR10146:SF14">
    <property type="entry name" value="PYRIDOXAL PHOSPHATE HOMEOSTASIS PROTEIN"/>
    <property type="match status" value="1"/>
</dbReference>
<dbReference type="GO" id="GO:0030170">
    <property type="term" value="F:pyridoxal phosphate binding"/>
    <property type="evidence" value="ECO:0007669"/>
    <property type="project" value="UniProtKB-UniRule"/>
</dbReference>
<reference evidence="7" key="1">
    <citation type="journal article" date="2020" name="Stud. Mycol.">
        <title>101 Dothideomycetes genomes: a test case for predicting lifestyles and emergence of pathogens.</title>
        <authorList>
            <person name="Haridas S."/>
            <person name="Albert R."/>
            <person name="Binder M."/>
            <person name="Bloem J."/>
            <person name="Labutti K."/>
            <person name="Salamov A."/>
            <person name="Andreopoulos B."/>
            <person name="Baker S."/>
            <person name="Barry K."/>
            <person name="Bills G."/>
            <person name="Bluhm B."/>
            <person name="Cannon C."/>
            <person name="Castanera R."/>
            <person name="Culley D."/>
            <person name="Daum C."/>
            <person name="Ezra D."/>
            <person name="Gonzalez J."/>
            <person name="Henrissat B."/>
            <person name="Kuo A."/>
            <person name="Liang C."/>
            <person name="Lipzen A."/>
            <person name="Lutzoni F."/>
            <person name="Magnuson J."/>
            <person name="Mondo S."/>
            <person name="Nolan M."/>
            <person name="Ohm R."/>
            <person name="Pangilinan J."/>
            <person name="Park H.-J."/>
            <person name="Ramirez L."/>
            <person name="Alfaro M."/>
            <person name="Sun H."/>
            <person name="Tritt A."/>
            <person name="Yoshinaga Y."/>
            <person name="Zwiers L.-H."/>
            <person name="Turgeon B."/>
            <person name="Goodwin S."/>
            <person name="Spatafora J."/>
            <person name="Crous P."/>
            <person name="Grigoriev I."/>
        </authorList>
    </citation>
    <scope>NUCLEOTIDE SEQUENCE</scope>
    <source>
        <strain evidence="7">CBS 133067</strain>
    </source>
</reference>
<comment type="caution">
    <text evidence="7">The sequence shown here is derived from an EMBL/GenBank/DDBJ whole genome shotgun (WGS) entry which is preliminary data.</text>
</comment>
<keyword evidence="8" id="KW-1185">Reference proteome</keyword>
<feature type="compositionally biased region" description="Basic and acidic residues" evidence="5">
    <location>
        <begin position="266"/>
        <end position="283"/>
    </location>
</feature>
<feature type="domain" description="Alanine racemase N-terminal" evidence="6">
    <location>
        <begin position="19"/>
        <end position="267"/>
    </location>
</feature>
<dbReference type="FunFam" id="3.20.20.10:FF:000007">
    <property type="entry name" value="Pyridoxal phosphate homeostasis protein"/>
    <property type="match status" value="1"/>
</dbReference>
<dbReference type="Gene3D" id="3.20.20.10">
    <property type="entry name" value="Alanine racemase"/>
    <property type="match status" value="1"/>
</dbReference>
<dbReference type="HAMAP" id="MF_02087">
    <property type="entry name" value="PLP_homeostasis"/>
    <property type="match status" value="1"/>
</dbReference>
<evidence type="ECO:0000256" key="5">
    <source>
        <dbReference type="SAM" id="MobiDB-lite"/>
    </source>
</evidence>
<evidence type="ECO:0000313" key="8">
    <source>
        <dbReference type="Proteomes" id="UP000799772"/>
    </source>
</evidence>
<dbReference type="Proteomes" id="UP000799772">
    <property type="component" value="Unassembled WGS sequence"/>
</dbReference>
<protein>
    <recommendedName>
        <fullName evidence="2">Pyridoxal phosphate homeostasis protein</fullName>
        <shortName evidence="2">PLP homeostasis protein</shortName>
    </recommendedName>
</protein>
<evidence type="ECO:0000256" key="3">
    <source>
        <dbReference type="PIRSR" id="PIRSR004848-1"/>
    </source>
</evidence>
<proteinExistence type="inferred from homology"/>
<feature type="region of interest" description="Disordered" evidence="5">
    <location>
        <begin position="260"/>
        <end position="283"/>
    </location>
</feature>
<comment type="similarity">
    <text evidence="2 4">Belongs to the pyridoxal phosphate-binding protein YggS/PROSC family.</text>
</comment>
<dbReference type="SUPFAM" id="SSF51419">
    <property type="entry name" value="PLP-binding barrel"/>
    <property type="match status" value="1"/>
</dbReference>
<dbReference type="InterPro" id="IPR029066">
    <property type="entry name" value="PLP-binding_barrel"/>
</dbReference>
<feature type="modified residue" description="N6-(pyridoxal phosphate)lysine" evidence="2 3">
    <location>
        <position position="44"/>
    </location>
</feature>
<feature type="region of interest" description="Disordered" evidence="5">
    <location>
        <begin position="131"/>
        <end position="151"/>
    </location>
</feature>
<dbReference type="CDD" id="cd06822">
    <property type="entry name" value="PLPDE_III_YBL036c_euk"/>
    <property type="match status" value="1"/>
</dbReference>
<dbReference type="EMBL" id="ML978127">
    <property type="protein sequence ID" value="KAF2097889.1"/>
    <property type="molecule type" value="Genomic_DNA"/>
</dbReference>
<dbReference type="AlphaFoldDB" id="A0A9P4IBT9"/>
<comment type="function">
    <text evidence="2">Pyridoxal 5'-phosphate (PLP)-binding protein, which may be involved in intracellular homeostatic regulation of pyridoxal 5'-phosphate (PLP), the active form of vitamin B6.</text>
</comment>
<dbReference type="PROSITE" id="PS01211">
    <property type="entry name" value="UPF0001"/>
    <property type="match status" value="1"/>
</dbReference>
<evidence type="ECO:0000256" key="4">
    <source>
        <dbReference type="RuleBase" id="RU004514"/>
    </source>
</evidence>
<dbReference type="Pfam" id="PF01168">
    <property type="entry name" value="Ala_racemase_N"/>
    <property type="match status" value="1"/>
</dbReference>
<evidence type="ECO:0000313" key="7">
    <source>
        <dbReference type="EMBL" id="KAF2097889.1"/>
    </source>
</evidence>
<comment type="cofactor">
    <cofactor evidence="3">
        <name>pyridoxal 5'-phosphate</name>
        <dbReference type="ChEBI" id="CHEBI:597326"/>
    </cofactor>
</comment>
<organism evidence="7 8">
    <name type="scientific">Rhizodiscina lignyota</name>
    <dbReference type="NCBI Taxonomy" id="1504668"/>
    <lineage>
        <taxon>Eukaryota</taxon>
        <taxon>Fungi</taxon>
        <taxon>Dikarya</taxon>
        <taxon>Ascomycota</taxon>
        <taxon>Pezizomycotina</taxon>
        <taxon>Dothideomycetes</taxon>
        <taxon>Pleosporomycetidae</taxon>
        <taxon>Aulographales</taxon>
        <taxon>Rhizodiscinaceae</taxon>
        <taxon>Rhizodiscina</taxon>
    </lineage>
</organism>
<evidence type="ECO:0000256" key="1">
    <source>
        <dbReference type="ARBA" id="ARBA00022898"/>
    </source>
</evidence>
<dbReference type="OrthoDB" id="10264196at2759"/>
<dbReference type="PIRSF" id="PIRSF004848">
    <property type="entry name" value="YBL036c_PLPDEIII"/>
    <property type="match status" value="1"/>
</dbReference>
<dbReference type="InterPro" id="IPR011078">
    <property type="entry name" value="PyrdxlP_homeostasis"/>
</dbReference>
<gene>
    <name evidence="7" type="ORF">NA57DRAFT_40903</name>
</gene>
<name>A0A9P4IBT9_9PEZI</name>
<sequence length="283" mass="30848">MAEDMHVNPQRARQLLENLGSVSQTIQSASRVSGKNVRLVAVSKLKPASDILALHTSPNPQYHFGENYFQELNEKAALLPRSVRWHFIGALQTNKCKPLAEHIPNLWCVESVDNAKKADALEKGRAALTERLKTQNENGTSNGDSAGNQEQLRIMVQVNTSGEESKSGCEPGDTVALCRHVRESCPHLKLQGLMTIGAIARSKATTAETENEDFVALKDTRDKVAAELGIPADELELSMGMSSDYEGAIAMGSDEVRIGSTIFGERPPKKDAKVVEDVKEEKG</sequence>
<dbReference type="NCBIfam" id="TIGR00044">
    <property type="entry name" value="YggS family pyridoxal phosphate-dependent enzyme"/>
    <property type="match status" value="1"/>
</dbReference>
<dbReference type="PANTHER" id="PTHR10146">
    <property type="entry name" value="PROLINE SYNTHETASE CO-TRANSCRIBED BACTERIAL HOMOLOG PROTEIN"/>
    <property type="match status" value="1"/>
</dbReference>
<evidence type="ECO:0000256" key="2">
    <source>
        <dbReference type="HAMAP-Rule" id="MF_03225"/>
    </source>
</evidence>
<evidence type="ECO:0000259" key="6">
    <source>
        <dbReference type="Pfam" id="PF01168"/>
    </source>
</evidence>
<dbReference type="InterPro" id="IPR001608">
    <property type="entry name" value="Ala_racemase_N"/>
</dbReference>
<accession>A0A9P4IBT9</accession>